<dbReference type="GO" id="GO:0009251">
    <property type="term" value="P:glucan catabolic process"/>
    <property type="evidence" value="ECO:0007669"/>
    <property type="project" value="TreeGrafter"/>
</dbReference>
<sequence>MPFGKSLGLGFVFLATSIVSTKATTYTLSQNLTGEQFFNGFKFNESAIDFNNFGNVHFLSQSAAQAANLSYVDSSGRVIIKVDNTTNGAGDSSFGRNSVYLESNELMDIGSLLIFDANHIPFGCSVWPSLFTQGQVWPQQGEIDVIEQVNLATDNRYSLHVGVDNCNQPTSVASNQTGTISTAVGDISNCTVTPTTGQNTVGCVTTETKSNSFGSGFASQGGGVYAMLWDTNGIALWYFARGSVPSDIGVSSSPDPTTWGEASAWYPASGCNPSTAFGPQIITLYIDICGAFAGEDSVFAQTCSSVAPNCTSMVPDPTNYDNAYWEINYLQVFTNGQSNSSSTSSTSASGTNSGAGASSTGTGTGSSSSGSSNSAIAFAVKGIWEYLLVPASVSFLGMLSMI</sequence>
<evidence type="ECO:0000259" key="3">
    <source>
        <dbReference type="PROSITE" id="PS51762"/>
    </source>
</evidence>
<keyword evidence="5" id="KW-1185">Reference proteome</keyword>
<evidence type="ECO:0000256" key="1">
    <source>
        <dbReference type="SAM" id="MobiDB-lite"/>
    </source>
</evidence>
<dbReference type="Proteomes" id="UP000188533">
    <property type="component" value="Unassembled WGS sequence"/>
</dbReference>
<gene>
    <name evidence="4" type="ORF">LENED_006118</name>
</gene>
<dbReference type="PANTHER" id="PTHR10963:SF24">
    <property type="entry name" value="GLYCOSIDASE C21B10.07-RELATED"/>
    <property type="match status" value="1"/>
</dbReference>
<dbReference type="STRING" id="5353.A0A1Q3EAS8"/>
<keyword evidence="2" id="KW-0732">Signal</keyword>
<feature type="chain" id="PRO_5011958886" evidence="2">
    <location>
        <begin position="24"/>
        <end position="402"/>
    </location>
</feature>
<dbReference type="AlphaFoldDB" id="A0A1Q3EAS8"/>
<protein>
    <submittedName>
        <fullName evidence="4">Glycoside hydrolase family 16 protein</fullName>
    </submittedName>
</protein>
<dbReference type="Pfam" id="PF26113">
    <property type="entry name" value="GH16_XgeA"/>
    <property type="match status" value="1"/>
</dbReference>
<dbReference type="Gene3D" id="2.60.120.200">
    <property type="match status" value="1"/>
</dbReference>
<dbReference type="InterPro" id="IPR050546">
    <property type="entry name" value="Glycosyl_Hydrlase_16"/>
</dbReference>
<evidence type="ECO:0000256" key="2">
    <source>
        <dbReference type="SAM" id="SignalP"/>
    </source>
</evidence>
<evidence type="ECO:0000313" key="4">
    <source>
        <dbReference type="EMBL" id="GAW04337.1"/>
    </source>
</evidence>
<dbReference type="SUPFAM" id="SSF49899">
    <property type="entry name" value="Concanavalin A-like lectins/glucanases"/>
    <property type="match status" value="1"/>
</dbReference>
<dbReference type="PROSITE" id="PS51762">
    <property type="entry name" value="GH16_2"/>
    <property type="match status" value="1"/>
</dbReference>
<keyword evidence="4" id="KW-0378">Hydrolase</keyword>
<feature type="region of interest" description="Disordered" evidence="1">
    <location>
        <begin position="341"/>
        <end position="371"/>
    </location>
</feature>
<dbReference type="GO" id="GO:0004553">
    <property type="term" value="F:hydrolase activity, hydrolyzing O-glycosyl compounds"/>
    <property type="evidence" value="ECO:0007669"/>
    <property type="project" value="InterPro"/>
</dbReference>
<proteinExistence type="predicted"/>
<organism evidence="4 5">
    <name type="scientific">Lentinula edodes</name>
    <name type="common">Shiitake mushroom</name>
    <name type="synonym">Lentinus edodes</name>
    <dbReference type="NCBI Taxonomy" id="5353"/>
    <lineage>
        <taxon>Eukaryota</taxon>
        <taxon>Fungi</taxon>
        <taxon>Dikarya</taxon>
        <taxon>Basidiomycota</taxon>
        <taxon>Agaricomycotina</taxon>
        <taxon>Agaricomycetes</taxon>
        <taxon>Agaricomycetidae</taxon>
        <taxon>Agaricales</taxon>
        <taxon>Marasmiineae</taxon>
        <taxon>Omphalotaceae</taxon>
        <taxon>Lentinula</taxon>
    </lineage>
</organism>
<name>A0A1Q3EAS8_LENED</name>
<dbReference type="PANTHER" id="PTHR10963">
    <property type="entry name" value="GLYCOSYL HYDROLASE-RELATED"/>
    <property type="match status" value="1"/>
</dbReference>
<reference evidence="4 5" key="2">
    <citation type="submission" date="2017-02" db="EMBL/GenBank/DDBJ databases">
        <title>A genome survey and senescence transcriptome analysis in Lentinula edodes.</title>
        <authorList>
            <person name="Sakamoto Y."/>
            <person name="Nakade K."/>
            <person name="Sato S."/>
            <person name="Yoshida Y."/>
            <person name="Miyazaki K."/>
            <person name="Natsume S."/>
            <person name="Konno N."/>
        </authorList>
    </citation>
    <scope>NUCLEOTIDE SEQUENCE [LARGE SCALE GENOMIC DNA]</scope>
    <source>
        <strain evidence="4 5">NBRC 111202</strain>
    </source>
</reference>
<comment type="caution">
    <text evidence="4">The sequence shown here is derived from an EMBL/GenBank/DDBJ whole genome shotgun (WGS) entry which is preliminary data.</text>
</comment>
<feature type="signal peptide" evidence="2">
    <location>
        <begin position="1"/>
        <end position="23"/>
    </location>
</feature>
<evidence type="ECO:0000313" key="5">
    <source>
        <dbReference type="Proteomes" id="UP000188533"/>
    </source>
</evidence>
<dbReference type="InterPro" id="IPR000757">
    <property type="entry name" value="Beta-glucanase-like"/>
</dbReference>
<dbReference type="EMBL" id="BDGU01000184">
    <property type="protein sequence ID" value="GAW04337.1"/>
    <property type="molecule type" value="Genomic_DNA"/>
</dbReference>
<feature type="domain" description="GH16" evidence="3">
    <location>
        <begin position="19"/>
        <end position="297"/>
    </location>
</feature>
<reference evidence="4 5" key="1">
    <citation type="submission" date="2016-08" db="EMBL/GenBank/DDBJ databases">
        <authorList>
            <consortium name="Lentinula edodes genome sequencing consortium"/>
            <person name="Sakamoto Y."/>
            <person name="Nakade K."/>
            <person name="Sato S."/>
            <person name="Yoshida Y."/>
            <person name="Miyazaki K."/>
            <person name="Natsume S."/>
            <person name="Konno N."/>
        </authorList>
    </citation>
    <scope>NUCLEOTIDE SEQUENCE [LARGE SCALE GENOMIC DNA]</scope>
    <source>
        <strain evidence="4 5">NBRC 111202</strain>
    </source>
</reference>
<accession>A0A1Q3EAS8</accession>
<dbReference type="InterPro" id="IPR013320">
    <property type="entry name" value="ConA-like_dom_sf"/>
</dbReference>